<protein>
    <recommendedName>
        <fullName evidence="3">TIGR03089 family protein</fullName>
    </recommendedName>
</protein>
<dbReference type="KEGG" id="flh:EJ997_00295"/>
<reference evidence="1 2" key="1">
    <citation type="submission" date="2018-12" db="EMBL/GenBank/DDBJ databases">
        <title>Complete genome sequence of Flaviflexus sp. H23T48.</title>
        <authorList>
            <person name="Bae J.-W."/>
            <person name="Lee J.-Y."/>
        </authorList>
    </citation>
    <scope>NUCLEOTIDE SEQUENCE [LARGE SCALE GENOMIC DNA]</scope>
    <source>
        <strain evidence="1 2">H23T48</strain>
    </source>
</reference>
<organism evidence="1 2">
    <name type="scientific">Flaviflexus ciconiae</name>
    <dbReference type="NCBI Taxonomy" id="2496867"/>
    <lineage>
        <taxon>Bacteria</taxon>
        <taxon>Bacillati</taxon>
        <taxon>Actinomycetota</taxon>
        <taxon>Actinomycetes</taxon>
        <taxon>Actinomycetales</taxon>
        <taxon>Actinomycetaceae</taxon>
        <taxon>Flaviflexus</taxon>
    </lineage>
</organism>
<evidence type="ECO:0000313" key="2">
    <source>
        <dbReference type="Proteomes" id="UP000280344"/>
    </source>
</evidence>
<evidence type="ECO:0000313" key="1">
    <source>
        <dbReference type="EMBL" id="AZQ75995.1"/>
    </source>
</evidence>
<dbReference type="AlphaFoldDB" id="A0A3Q9G296"/>
<evidence type="ECO:0008006" key="3">
    <source>
        <dbReference type="Google" id="ProtNLM"/>
    </source>
</evidence>
<dbReference type="NCBIfam" id="TIGR03089">
    <property type="entry name" value="TIGR03089 family protein"/>
    <property type="match status" value="1"/>
</dbReference>
<dbReference type="InterPro" id="IPR017523">
    <property type="entry name" value="Rv3268"/>
</dbReference>
<keyword evidence="2" id="KW-1185">Reference proteome</keyword>
<gene>
    <name evidence="1" type="ORF">EJ997_00295</name>
</gene>
<dbReference type="RefSeq" id="WP_126702805.1">
    <property type="nucleotide sequence ID" value="NZ_CP034593.1"/>
</dbReference>
<name>A0A3Q9G296_9ACTO</name>
<dbReference type="EMBL" id="CP034593">
    <property type="protein sequence ID" value="AZQ75995.1"/>
    <property type="molecule type" value="Genomic_DNA"/>
</dbReference>
<sequence>MTAIDVYRALLSRGALPVLTLYGSSAGAPRLELSGKVVANHVAKAANFLADDLMIDAGSNLELDLPSHWRLITWGLGGLLAGATVGFEDGETLVTTDPSGDADEVIAVSLGALDLSYPGDLPTGVTDGNGEVLSQPDILLDETLGADSNAADFQVDLPEGSGRLLLVDPTPQELLSTFLSALQKDWTLVVADADSAEKAEQVEGAVRLPRV</sequence>
<accession>A0A3Q9G296</accession>
<dbReference type="OrthoDB" id="3396763at2"/>
<proteinExistence type="predicted"/>
<dbReference type="Proteomes" id="UP000280344">
    <property type="component" value="Chromosome"/>
</dbReference>